<dbReference type="InterPro" id="IPR011008">
    <property type="entry name" value="Dimeric_a/b-barrel"/>
</dbReference>
<evidence type="ECO:0008006" key="3">
    <source>
        <dbReference type="Google" id="ProtNLM"/>
    </source>
</evidence>
<comment type="caution">
    <text evidence="1">The sequence shown here is derived from an EMBL/GenBank/DDBJ whole genome shotgun (WGS) entry which is preliminary data.</text>
</comment>
<keyword evidence="2" id="KW-1185">Reference proteome</keyword>
<dbReference type="OrthoDB" id="9792284at2"/>
<accession>A0A2M8R5B2</accession>
<dbReference type="EMBL" id="PGVG01000020">
    <property type="protein sequence ID" value="PJG53017.1"/>
    <property type="molecule type" value="Genomic_DNA"/>
</dbReference>
<sequence length="116" mass="12941">MTRADAHAGDVPPRSEAPDAAIAVVVVLELVARDPNAFEQHLLRVIPVTRLASGNRFSWSVRDSANPTNFVLYQGWDSLAQQQAYMSWREGRGDLAEFSSFLAEPPRVTVRTVFDR</sequence>
<organism evidence="1 2">
    <name type="scientific">Bradyrhizobium forestalis</name>
    <dbReference type="NCBI Taxonomy" id="1419263"/>
    <lineage>
        <taxon>Bacteria</taxon>
        <taxon>Pseudomonadati</taxon>
        <taxon>Pseudomonadota</taxon>
        <taxon>Alphaproteobacteria</taxon>
        <taxon>Hyphomicrobiales</taxon>
        <taxon>Nitrobacteraceae</taxon>
        <taxon>Bradyrhizobium</taxon>
    </lineage>
</organism>
<evidence type="ECO:0000313" key="2">
    <source>
        <dbReference type="Proteomes" id="UP000231194"/>
    </source>
</evidence>
<dbReference type="SUPFAM" id="SSF54909">
    <property type="entry name" value="Dimeric alpha+beta barrel"/>
    <property type="match status" value="1"/>
</dbReference>
<reference evidence="1 2" key="1">
    <citation type="submission" date="2017-11" db="EMBL/GenBank/DDBJ databases">
        <title>Bradyrhizobium forestalis sp. nov., an efficient nitrogen-fixing bacterium isolated from nodules of forest legume species in the Amazon.</title>
        <authorList>
            <person name="Costa E.M."/>
            <person name="Guimaraes A."/>
            <person name="Carvalho T.S."/>
            <person name="Rodrigues T.L."/>
            <person name="Ribeiro P.R.A."/>
            <person name="Lebbe L."/>
            <person name="Willems A."/>
            <person name="Moreira F.M.S."/>
        </authorList>
    </citation>
    <scope>NUCLEOTIDE SEQUENCE [LARGE SCALE GENOMIC DNA]</scope>
    <source>
        <strain evidence="1 2">INPA54B</strain>
    </source>
</reference>
<proteinExistence type="predicted"/>
<dbReference type="AlphaFoldDB" id="A0A2M8R5B2"/>
<name>A0A2M8R5B2_9BRAD</name>
<evidence type="ECO:0000313" key="1">
    <source>
        <dbReference type="EMBL" id="PJG53017.1"/>
    </source>
</evidence>
<protein>
    <recommendedName>
        <fullName evidence="3">Antibiotic biosynthesis monooxygenase</fullName>
    </recommendedName>
</protein>
<dbReference type="Gene3D" id="3.30.70.100">
    <property type="match status" value="1"/>
</dbReference>
<gene>
    <name evidence="1" type="ORF">CVM73_23215</name>
</gene>
<dbReference type="RefSeq" id="WP_100234149.1">
    <property type="nucleotide sequence ID" value="NZ_PGVG01000020.1"/>
</dbReference>
<dbReference type="Proteomes" id="UP000231194">
    <property type="component" value="Unassembled WGS sequence"/>
</dbReference>